<evidence type="ECO:0000313" key="2">
    <source>
        <dbReference type="EMBL" id="RGC08430.1"/>
    </source>
</evidence>
<name>A0A3E2VCV5_CLOIN</name>
<dbReference type="EMBL" id="CP048838">
    <property type="protein sequence ID" value="QJA03209.1"/>
    <property type="molecule type" value="Genomic_DNA"/>
</dbReference>
<dbReference type="RefSeq" id="WP_117445023.1">
    <property type="nucleotide sequence ID" value="NZ_CACRTE010000051.1"/>
</dbReference>
<keyword evidence="2" id="KW-0489">Methyltransferase</keyword>
<gene>
    <name evidence="2" type="ORF">DXA38_22115</name>
    <name evidence="1" type="ORF">G4D54_12495</name>
</gene>
<evidence type="ECO:0000313" key="3">
    <source>
        <dbReference type="Proteomes" id="UP000260025"/>
    </source>
</evidence>
<dbReference type="Gene3D" id="3.40.50.150">
    <property type="entry name" value="Vaccinia Virus protein VP39"/>
    <property type="match status" value="1"/>
</dbReference>
<dbReference type="Proteomes" id="UP000260025">
    <property type="component" value="Unassembled WGS sequence"/>
</dbReference>
<proteinExistence type="predicted"/>
<keyword evidence="2" id="KW-0808">Transferase</keyword>
<dbReference type="GO" id="GO:0032259">
    <property type="term" value="P:methylation"/>
    <property type="evidence" value="ECO:0007669"/>
    <property type="project" value="UniProtKB-KW"/>
</dbReference>
<evidence type="ECO:0000313" key="4">
    <source>
        <dbReference type="Proteomes" id="UP000503330"/>
    </source>
</evidence>
<reference evidence="2 3" key="1">
    <citation type="submission" date="2018-08" db="EMBL/GenBank/DDBJ databases">
        <title>A genome reference for cultivated species of the human gut microbiota.</title>
        <authorList>
            <person name="Zou Y."/>
            <person name="Xue W."/>
            <person name="Luo G."/>
        </authorList>
    </citation>
    <scope>NUCLEOTIDE SEQUENCE [LARGE SCALE GENOMIC DNA]</scope>
    <source>
        <strain evidence="2 3">OF01-2LB</strain>
    </source>
</reference>
<dbReference type="GO" id="GO:0008168">
    <property type="term" value="F:methyltransferase activity"/>
    <property type="evidence" value="ECO:0007669"/>
    <property type="project" value="UniProtKB-KW"/>
</dbReference>
<reference evidence="1 4" key="2">
    <citation type="submission" date="2020-02" db="EMBL/GenBank/DDBJ databases">
        <authorList>
            <person name="Kociolek L.K."/>
            <person name="Ozer E.A."/>
        </authorList>
    </citation>
    <scope>NUCLEOTIDE SEQUENCE [LARGE SCALE GENOMIC DNA]</scope>
    <source>
        <strain evidence="1 4">ATCC 14501</strain>
    </source>
</reference>
<dbReference type="Proteomes" id="UP000503330">
    <property type="component" value="Chromosome"/>
</dbReference>
<organism evidence="2 3">
    <name type="scientific">Clostridium innocuum</name>
    <dbReference type="NCBI Taxonomy" id="1522"/>
    <lineage>
        <taxon>Bacteria</taxon>
        <taxon>Bacillati</taxon>
        <taxon>Bacillota</taxon>
        <taxon>Clostridia</taxon>
        <taxon>Eubacteriales</taxon>
        <taxon>Clostridiaceae</taxon>
        <taxon>Clostridium</taxon>
    </lineage>
</organism>
<dbReference type="EMBL" id="QVEV01000078">
    <property type="protein sequence ID" value="RGC08430.1"/>
    <property type="molecule type" value="Genomic_DNA"/>
</dbReference>
<dbReference type="SUPFAM" id="SSF53335">
    <property type="entry name" value="S-adenosyl-L-methionine-dependent methyltransferases"/>
    <property type="match status" value="1"/>
</dbReference>
<evidence type="ECO:0000313" key="1">
    <source>
        <dbReference type="EMBL" id="QJA03209.1"/>
    </source>
</evidence>
<sequence length="161" mass="18779">MNLAKRILDVCCGSKLFWFQKHHPDVVYMDIRQEHGDIHGKHVHVDPDVIGDFRNIPYDDGRFDMVVFGPPHLRWAGPNSIMKAQYGQLSETWSQDIAQGFKECMRVLKSGGFLIFKWNECQIRVNEVLKLMDTTPLFGNRRGDTHWLVFTKKECQNEEIS</sequence>
<dbReference type="REBASE" id="388768">
    <property type="entry name" value="M.Cin14501ORF12495P"/>
</dbReference>
<dbReference type="AlphaFoldDB" id="A0A3E2VCV5"/>
<dbReference type="GeneID" id="61926370"/>
<protein>
    <submittedName>
        <fullName evidence="2">Class I SAM-dependent methyltransferase</fullName>
    </submittedName>
</protein>
<accession>A0A3E2VCV5</accession>
<dbReference type="InterPro" id="IPR029063">
    <property type="entry name" value="SAM-dependent_MTases_sf"/>
</dbReference>
<dbReference type="OrthoDB" id="8781114at2"/>
<dbReference type="CDD" id="cd02440">
    <property type="entry name" value="AdoMet_MTases"/>
    <property type="match status" value="1"/>
</dbReference>